<dbReference type="RefSeq" id="WP_272459290.1">
    <property type="nucleotide sequence ID" value="NZ_JAGTJJ010000033.1"/>
</dbReference>
<dbReference type="InterPro" id="IPR038718">
    <property type="entry name" value="SNF2-like_sf"/>
</dbReference>
<proteinExistence type="predicted"/>
<evidence type="ECO:0000313" key="5">
    <source>
        <dbReference type="EMBL" id="MDC3985922.1"/>
    </source>
</evidence>
<dbReference type="PROSITE" id="PS51192">
    <property type="entry name" value="HELICASE_ATP_BIND_1"/>
    <property type="match status" value="1"/>
</dbReference>
<dbReference type="InterPro" id="IPR000330">
    <property type="entry name" value="SNF2_N"/>
</dbReference>
<dbReference type="EMBL" id="JAGTJJ010000033">
    <property type="protein sequence ID" value="MDC3985922.1"/>
    <property type="molecule type" value="Genomic_DNA"/>
</dbReference>
<organism evidence="5 6">
    <name type="scientific">Polyangium jinanense</name>
    <dbReference type="NCBI Taxonomy" id="2829994"/>
    <lineage>
        <taxon>Bacteria</taxon>
        <taxon>Pseudomonadati</taxon>
        <taxon>Myxococcota</taxon>
        <taxon>Polyangia</taxon>
        <taxon>Polyangiales</taxon>
        <taxon>Polyangiaceae</taxon>
        <taxon>Polyangium</taxon>
    </lineage>
</organism>
<feature type="compositionally biased region" description="Basic and acidic residues" evidence="2">
    <location>
        <begin position="578"/>
        <end position="587"/>
    </location>
</feature>
<dbReference type="CDD" id="cd18793">
    <property type="entry name" value="SF2_C_SNF"/>
    <property type="match status" value="1"/>
</dbReference>
<dbReference type="Proteomes" id="UP001151081">
    <property type="component" value="Unassembled WGS sequence"/>
</dbReference>
<comment type="caution">
    <text evidence="5">The sequence shown here is derived from an EMBL/GenBank/DDBJ whole genome shotgun (WGS) entry which is preliminary data.</text>
</comment>
<dbReference type="Pfam" id="PF00176">
    <property type="entry name" value="SNF2-rel_dom"/>
    <property type="match status" value="1"/>
</dbReference>
<evidence type="ECO:0000313" key="6">
    <source>
        <dbReference type="Proteomes" id="UP001151081"/>
    </source>
</evidence>
<dbReference type="GO" id="GO:0005524">
    <property type="term" value="F:ATP binding"/>
    <property type="evidence" value="ECO:0007669"/>
    <property type="project" value="InterPro"/>
</dbReference>
<dbReference type="InterPro" id="IPR049730">
    <property type="entry name" value="SNF2/RAD54-like_C"/>
</dbReference>
<dbReference type="GO" id="GO:0016787">
    <property type="term" value="F:hydrolase activity"/>
    <property type="evidence" value="ECO:0007669"/>
    <property type="project" value="UniProtKB-KW"/>
</dbReference>
<dbReference type="GO" id="GO:0004386">
    <property type="term" value="F:helicase activity"/>
    <property type="evidence" value="ECO:0007669"/>
    <property type="project" value="UniProtKB-KW"/>
</dbReference>
<evidence type="ECO:0000259" key="4">
    <source>
        <dbReference type="PROSITE" id="PS51194"/>
    </source>
</evidence>
<accession>A0A9X3X8Z7</accession>
<dbReference type="PANTHER" id="PTHR10799">
    <property type="entry name" value="SNF2/RAD54 HELICASE FAMILY"/>
    <property type="match status" value="1"/>
</dbReference>
<dbReference type="InterPro" id="IPR014001">
    <property type="entry name" value="Helicase_ATP-bd"/>
</dbReference>
<sequence length="1294" mass="142721">MSFADATLSAAHSPRAFALHRAACEWQLDRPILIRGEDDILSREQITVKPYAHQVKNLLTFCRLAPVALLADDVGLGKTVSAGLILTELVLRKKVRKALVICPRILVAQWERELVDKFKLPVVTAMGKEIREVIRVDRGVVVTTYETVRDHLEAIGNAGIQMLILDEAHRLRRLHGSDEPPLLATRIRQALEQRRFKFVLLLTATPIQNRLWDLYSLIDCLTVAKGHRHPLGTPDQFAKKYIKGPRQKALEVHPGMLREFRGHVRRYIARTRRADADLSFPKREVKLHLVDASQAERDLSRMLGHHMNDLGKLSQIHLAQALMSSPQALRAQLANMVSTSPCLDECLKAVEQFVDEGRPVAKMLGLGSIIDELEKARPNDFRLVIFTLRRETQDAIGAFLKGRNVSHGFIRGGGGRANQEAIERFTKETPEVHVLVSTEAGAEGVNLQAANVLVNYDLPWNPMVLEQRIGRVQRLGSKYESVTVLNLVVVKSVEEHVVARLAQKLQMIGDTIGEIDAILESPGASRGDDAGESFQDMIRKLVVKSLQGKSMDEAVRREEASIDEAKRLRDRNQSKIEKQLDGLDELHTSGPTAPDLPVREPSMTLEEFVLAALAEEGAAVTRSDDGAFRVVPQKGQPFQAIIGAASDGGAPRNITVYAPGEAAFELLVERWANRDGALVHDLRGATDRDLRAVAERWCAEFPGVVLRDLQRMDVREVFQGEVDCEAQAVVAHDEYETILSVDLRLEGHEKIPAEQPAHTLLAEHAYVSNLFDGAARVIEAAVGNDARVREFCRFYGERRTEELKRAQQGSTAAARVVEEAFTPVLQASVIGVRGHRYEVVRIHITAELDAVPYETEFDVVPATSQILSGPTLDTCEQSMRRVPASWLETCCASKKRVLRHLLEPSERSGKRALPKHLERSAITGQRLLVSEMERSAVSGALAEPELLVASEMSAKKGLPSEVATCDFTGAKVLVNELVESQVSGRKLRMDQQAASVVSGNVGHVSELERCEVSGQHVLASERVLSDVSGRWFRNDSIIRSEKPPHRIGAATEGAKCAVTGKVLLCDEVATSDASQKVVDKALLVTSAVSNKRALDSELVTCVLSGKRVLPQEVRVCAVTGRRALPSLMVKSAAEKSTRYMLPGSDVRSAISNAPMAPEEVYTCPWLEVGVLPQETARCQRTGLRVARTALNTNGELDALRRVLDDPRQGYDAPDVVEWLKRDGFYRMKTPQWAAAIASPSGRLLAVHVRAGGFGTTDDGMLFERSPIDGALRRTGGYTVGDTKANGWVWGRDVR</sequence>
<reference evidence="5 6" key="1">
    <citation type="submission" date="2021-04" db="EMBL/GenBank/DDBJ databases">
        <title>Genome analysis of Polyangium sp.</title>
        <authorList>
            <person name="Li Y."/>
            <person name="Wang J."/>
        </authorList>
    </citation>
    <scope>NUCLEOTIDE SEQUENCE [LARGE SCALE GENOMIC DNA]</scope>
    <source>
        <strain evidence="5 6">SDU14</strain>
    </source>
</reference>
<gene>
    <name evidence="5" type="ORF">KEG57_35910</name>
</gene>
<feature type="region of interest" description="Disordered" evidence="2">
    <location>
        <begin position="578"/>
        <end position="599"/>
    </location>
</feature>
<keyword evidence="5" id="KW-0347">Helicase</keyword>
<dbReference type="Pfam" id="PF00271">
    <property type="entry name" value="Helicase_C"/>
    <property type="match status" value="1"/>
</dbReference>
<dbReference type="Gene3D" id="3.40.50.10810">
    <property type="entry name" value="Tandem AAA-ATPase domain"/>
    <property type="match status" value="1"/>
</dbReference>
<protein>
    <submittedName>
        <fullName evidence="5">DEAD/DEAH box helicase</fullName>
    </submittedName>
</protein>
<evidence type="ECO:0000256" key="1">
    <source>
        <dbReference type="ARBA" id="ARBA00022801"/>
    </source>
</evidence>
<keyword evidence="6" id="KW-1185">Reference proteome</keyword>
<dbReference type="Gene3D" id="3.40.50.300">
    <property type="entry name" value="P-loop containing nucleotide triphosphate hydrolases"/>
    <property type="match status" value="1"/>
</dbReference>
<dbReference type="InterPro" id="IPR027417">
    <property type="entry name" value="P-loop_NTPase"/>
</dbReference>
<evidence type="ECO:0000259" key="3">
    <source>
        <dbReference type="PROSITE" id="PS51192"/>
    </source>
</evidence>
<feature type="domain" description="Helicase ATP-binding" evidence="3">
    <location>
        <begin position="59"/>
        <end position="224"/>
    </location>
</feature>
<dbReference type="SMART" id="SM00487">
    <property type="entry name" value="DEXDc"/>
    <property type="match status" value="1"/>
</dbReference>
<name>A0A9X3X8Z7_9BACT</name>
<keyword evidence="5" id="KW-0547">Nucleotide-binding</keyword>
<feature type="domain" description="Helicase C-terminal" evidence="4">
    <location>
        <begin position="368"/>
        <end position="523"/>
    </location>
</feature>
<dbReference type="SMART" id="SM00490">
    <property type="entry name" value="HELICc"/>
    <property type="match status" value="1"/>
</dbReference>
<evidence type="ECO:0000256" key="2">
    <source>
        <dbReference type="SAM" id="MobiDB-lite"/>
    </source>
</evidence>
<dbReference type="SUPFAM" id="SSF52540">
    <property type="entry name" value="P-loop containing nucleoside triphosphate hydrolases"/>
    <property type="match status" value="1"/>
</dbReference>
<keyword evidence="1" id="KW-0378">Hydrolase</keyword>
<dbReference type="PROSITE" id="PS51194">
    <property type="entry name" value="HELICASE_CTER"/>
    <property type="match status" value="1"/>
</dbReference>
<dbReference type="InterPro" id="IPR001650">
    <property type="entry name" value="Helicase_C-like"/>
</dbReference>
<keyword evidence="5" id="KW-0067">ATP-binding</keyword>